<dbReference type="VEuPathDB" id="FungiDB:HMPREF1541_01836"/>
<dbReference type="HOGENOM" id="CLU_625583_0_0_1"/>
<reference evidence="9 10" key="1">
    <citation type="submission" date="2013-03" db="EMBL/GenBank/DDBJ databases">
        <title>The Genome Sequence of Phialophora europaea CBS 101466.</title>
        <authorList>
            <consortium name="The Broad Institute Genomics Platform"/>
            <person name="Cuomo C."/>
            <person name="de Hoog S."/>
            <person name="Gorbushina A."/>
            <person name="Walker B."/>
            <person name="Young S.K."/>
            <person name="Zeng Q."/>
            <person name="Gargeya S."/>
            <person name="Fitzgerald M."/>
            <person name="Haas B."/>
            <person name="Abouelleil A."/>
            <person name="Allen A.W."/>
            <person name="Alvarado L."/>
            <person name="Arachchi H.M."/>
            <person name="Berlin A.M."/>
            <person name="Chapman S.B."/>
            <person name="Gainer-Dewar J."/>
            <person name="Goldberg J."/>
            <person name="Griggs A."/>
            <person name="Gujja S."/>
            <person name="Hansen M."/>
            <person name="Howarth C."/>
            <person name="Imamovic A."/>
            <person name="Ireland A."/>
            <person name="Larimer J."/>
            <person name="McCowan C."/>
            <person name="Murphy C."/>
            <person name="Pearson M."/>
            <person name="Poon T.W."/>
            <person name="Priest M."/>
            <person name="Roberts A."/>
            <person name="Saif S."/>
            <person name="Shea T."/>
            <person name="Sisk P."/>
            <person name="Sykes S."/>
            <person name="Wortman J."/>
            <person name="Nusbaum C."/>
            <person name="Birren B."/>
        </authorList>
    </citation>
    <scope>NUCLEOTIDE SEQUENCE [LARGE SCALE GENOMIC DNA]</scope>
    <source>
        <strain evidence="9 10">CBS 101466</strain>
    </source>
</reference>
<dbReference type="EMBL" id="KB822718">
    <property type="protein sequence ID" value="ETN42679.1"/>
    <property type="molecule type" value="Genomic_DNA"/>
</dbReference>
<proteinExistence type="inferred from homology"/>
<organism evidence="9 10">
    <name type="scientific">Cyphellophora europaea (strain CBS 101466)</name>
    <name type="common">Phialophora europaea</name>
    <dbReference type="NCBI Taxonomy" id="1220924"/>
    <lineage>
        <taxon>Eukaryota</taxon>
        <taxon>Fungi</taxon>
        <taxon>Dikarya</taxon>
        <taxon>Ascomycota</taxon>
        <taxon>Pezizomycotina</taxon>
        <taxon>Eurotiomycetes</taxon>
        <taxon>Chaetothyriomycetidae</taxon>
        <taxon>Chaetothyriales</taxon>
        <taxon>Cyphellophoraceae</taxon>
        <taxon>Cyphellophora</taxon>
    </lineage>
</organism>
<dbReference type="eggNOG" id="ENOG502R8GX">
    <property type="taxonomic scope" value="Eukaryota"/>
</dbReference>
<accession>W2S3Y8</accession>
<dbReference type="AlphaFoldDB" id="W2S3Y8"/>
<evidence type="ECO:0000256" key="3">
    <source>
        <dbReference type="ARBA" id="ARBA00022989"/>
    </source>
</evidence>
<evidence type="ECO:0000313" key="10">
    <source>
        <dbReference type="Proteomes" id="UP000030752"/>
    </source>
</evidence>
<name>W2S3Y8_CYPE1</name>
<feature type="compositionally biased region" description="Basic and acidic residues" evidence="6">
    <location>
        <begin position="429"/>
        <end position="438"/>
    </location>
</feature>
<evidence type="ECO:0000256" key="4">
    <source>
        <dbReference type="ARBA" id="ARBA00023136"/>
    </source>
</evidence>
<dbReference type="GeneID" id="19969175"/>
<evidence type="ECO:0000256" key="7">
    <source>
        <dbReference type="SAM" id="Phobius"/>
    </source>
</evidence>
<comment type="similarity">
    <text evidence="5">Belongs to the SAT4 family.</text>
</comment>
<feature type="transmembrane region" description="Helical" evidence="7">
    <location>
        <begin position="105"/>
        <end position="127"/>
    </location>
</feature>
<feature type="transmembrane region" description="Helical" evidence="7">
    <location>
        <begin position="191"/>
        <end position="211"/>
    </location>
</feature>
<dbReference type="InterPro" id="IPR052337">
    <property type="entry name" value="SAT4-like"/>
</dbReference>
<keyword evidence="2 7" id="KW-0812">Transmembrane</keyword>
<evidence type="ECO:0000256" key="2">
    <source>
        <dbReference type="ARBA" id="ARBA00022692"/>
    </source>
</evidence>
<feature type="region of interest" description="Disordered" evidence="6">
    <location>
        <begin position="266"/>
        <end position="300"/>
    </location>
</feature>
<dbReference type="InterPro" id="IPR049326">
    <property type="entry name" value="Rhodopsin_dom_fungi"/>
</dbReference>
<feature type="domain" description="Rhodopsin" evidence="8">
    <location>
        <begin position="36"/>
        <end position="253"/>
    </location>
</feature>
<protein>
    <recommendedName>
        <fullName evidence="8">Rhodopsin domain-containing protein</fullName>
    </recommendedName>
</protein>
<keyword evidence="10" id="KW-1185">Reference proteome</keyword>
<evidence type="ECO:0000256" key="5">
    <source>
        <dbReference type="ARBA" id="ARBA00038359"/>
    </source>
</evidence>
<feature type="region of interest" description="Disordered" evidence="6">
    <location>
        <begin position="412"/>
        <end position="438"/>
    </location>
</feature>
<evidence type="ECO:0000259" key="8">
    <source>
        <dbReference type="Pfam" id="PF20684"/>
    </source>
</evidence>
<feature type="transmembrane region" description="Helical" evidence="7">
    <location>
        <begin position="157"/>
        <end position="179"/>
    </location>
</feature>
<gene>
    <name evidence="9" type="ORF">HMPREF1541_01836</name>
</gene>
<keyword evidence="3 7" id="KW-1133">Transmembrane helix</keyword>
<dbReference type="PANTHER" id="PTHR33048">
    <property type="entry name" value="PTH11-LIKE INTEGRAL MEMBRANE PROTEIN (AFU_ORTHOLOGUE AFUA_5G11245)"/>
    <property type="match status" value="1"/>
</dbReference>
<dbReference type="PANTHER" id="PTHR33048:SF96">
    <property type="entry name" value="INTEGRAL MEMBRANE PROTEIN"/>
    <property type="match status" value="1"/>
</dbReference>
<evidence type="ECO:0000256" key="1">
    <source>
        <dbReference type="ARBA" id="ARBA00004141"/>
    </source>
</evidence>
<sequence length="438" mass="47629">MAIPVAGRGPEVAGVYALFTTLTTVTMALRVYCRAIFVAHASCAFLGVRHGTGQHAWDIQPPSEIQAGLMWWWMCEFSYVLSNMFIKASIAIMLLRLTIVRTHRLIIIVTIIVTEIYSTVFFFLFVFQCMPSKYFWTQVGGGRGSCMDPSITVNSAYAYSAIICVGDWIFAILPFFIVWNLQMSTRQKLMVALILSMGAIASTATIIRIPYIHTLNNKADFLYATTDVAIWSSSETGLGITAANTATLRPLVRSWLNNTQLASTARSIARRPSFRRGPSSGAGAGAGSRPRPKISAPVPVARASISAGRGCLRSHRRRDDCNLEEGRNDMKIMKTTARVMVENDYDEHDLMSIELDSVHSVSTNGDAESLGSKAHIAVAAPPPPPKDPRSHCRCNCKALDFEQVRSILEGTWIGSMGGGGSGGAGPSGEKSKDKVPQG</sequence>
<evidence type="ECO:0000256" key="6">
    <source>
        <dbReference type="SAM" id="MobiDB-lite"/>
    </source>
</evidence>
<dbReference type="STRING" id="1220924.W2S3Y8"/>
<comment type="subcellular location">
    <subcellularLocation>
        <location evidence="1">Membrane</location>
        <topology evidence="1">Multi-pass membrane protein</topology>
    </subcellularLocation>
</comment>
<dbReference type="InParanoid" id="W2S3Y8"/>
<dbReference type="Proteomes" id="UP000030752">
    <property type="component" value="Unassembled WGS sequence"/>
</dbReference>
<feature type="compositionally biased region" description="Gly residues" evidence="6">
    <location>
        <begin position="415"/>
        <end position="426"/>
    </location>
</feature>
<dbReference type="GO" id="GO:0016020">
    <property type="term" value="C:membrane"/>
    <property type="evidence" value="ECO:0007669"/>
    <property type="project" value="UniProtKB-SubCell"/>
</dbReference>
<dbReference type="RefSeq" id="XP_008714415.1">
    <property type="nucleotide sequence ID" value="XM_008716193.1"/>
</dbReference>
<dbReference type="Pfam" id="PF20684">
    <property type="entry name" value="Fung_rhodopsin"/>
    <property type="match status" value="1"/>
</dbReference>
<evidence type="ECO:0000313" key="9">
    <source>
        <dbReference type="EMBL" id="ETN42679.1"/>
    </source>
</evidence>
<dbReference type="OrthoDB" id="5329176at2759"/>
<keyword evidence="4 7" id="KW-0472">Membrane</keyword>
<feature type="transmembrane region" description="Helical" evidence="7">
    <location>
        <begin position="70"/>
        <end position="93"/>
    </location>
</feature>